<feature type="non-terminal residue" evidence="1">
    <location>
        <position position="1"/>
    </location>
</feature>
<feature type="non-terminal residue" evidence="1">
    <location>
        <position position="101"/>
    </location>
</feature>
<organism evidence="1">
    <name type="scientific">Dendroctonus ponderosae</name>
    <name type="common">Mountain pine beetle</name>
    <dbReference type="NCBI Taxonomy" id="77166"/>
    <lineage>
        <taxon>Eukaryota</taxon>
        <taxon>Metazoa</taxon>
        <taxon>Ecdysozoa</taxon>
        <taxon>Arthropoda</taxon>
        <taxon>Hexapoda</taxon>
        <taxon>Insecta</taxon>
        <taxon>Pterygota</taxon>
        <taxon>Neoptera</taxon>
        <taxon>Endopterygota</taxon>
        <taxon>Coleoptera</taxon>
        <taxon>Polyphaga</taxon>
        <taxon>Cucujiformia</taxon>
        <taxon>Curculionidae</taxon>
        <taxon>Scolytinae</taxon>
        <taxon>Dendroctonus</taxon>
    </lineage>
</organism>
<evidence type="ECO:0000313" key="1">
    <source>
        <dbReference type="EMBL" id="ENN83302.1"/>
    </source>
</evidence>
<name>N6UWK9_DENPD</name>
<reference evidence="1" key="1">
    <citation type="journal article" date="2013" name="Genome Biol.">
        <title>Draft genome of the mountain pine beetle, Dendroctonus ponderosae Hopkins, a major forest pest.</title>
        <authorList>
            <person name="Keeling C.I."/>
            <person name="Yuen M.M."/>
            <person name="Liao N.Y."/>
            <person name="Docking T.R."/>
            <person name="Chan S.K."/>
            <person name="Taylor G.A."/>
            <person name="Palmquist D.L."/>
            <person name="Jackman S.D."/>
            <person name="Nguyen A."/>
            <person name="Li M."/>
            <person name="Henderson H."/>
            <person name="Janes J.K."/>
            <person name="Zhao Y."/>
            <person name="Pandoh P."/>
            <person name="Moore R."/>
            <person name="Sperling F.A."/>
            <person name="Huber D.P."/>
            <person name="Birol I."/>
            <person name="Jones S.J."/>
            <person name="Bohlmann J."/>
        </authorList>
    </citation>
    <scope>NUCLEOTIDE SEQUENCE</scope>
</reference>
<dbReference type="AlphaFoldDB" id="N6UWK9"/>
<dbReference type="HOGENOM" id="CLU_2298653_0_0_1"/>
<proteinExistence type="predicted"/>
<gene>
    <name evidence="1" type="ORF">YQE_00339</name>
</gene>
<protein>
    <submittedName>
        <fullName evidence="1">Uncharacterized protein</fullName>
    </submittedName>
</protein>
<sequence>MRQSSGHRCSLPPVREVAAMLPAKLVASFQEMQNTSVTMHASIWINHDSEFSWESPLELAACRRAHFVIFLDGKPGQFSDIFGIGAVLRKWLGAPTQRTDA</sequence>
<dbReference type="EMBL" id="KB735783">
    <property type="protein sequence ID" value="ENN83302.1"/>
    <property type="molecule type" value="Genomic_DNA"/>
</dbReference>
<accession>N6UWK9</accession>